<dbReference type="Pfam" id="PF02955">
    <property type="entry name" value="GSH-S_ATP"/>
    <property type="match status" value="1"/>
</dbReference>
<dbReference type="EC" id="6.3.2.3" evidence="10"/>
<comment type="pathway">
    <text evidence="10">Sulfur metabolism; glutathione biosynthesis; glutathione from L-cysteine and L-glutamate: step 2/2.</text>
</comment>
<dbReference type="NCBIfam" id="NF003573">
    <property type="entry name" value="PRK05246.1"/>
    <property type="match status" value="1"/>
</dbReference>
<evidence type="ECO:0000256" key="3">
    <source>
        <dbReference type="ARBA" id="ARBA00022598"/>
    </source>
</evidence>
<dbReference type="InterPro" id="IPR011761">
    <property type="entry name" value="ATP-grasp"/>
</dbReference>
<organism evidence="12 13">
    <name type="scientific">Inmirania thermothiophila</name>
    <dbReference type="NCBI Taxonomy" id="1750597"/>
    <lineage>
        <taxon>Bacteria</taxon>
        <taxon>Pseudomonadati</taxon>
        <taxon>Pseudomonadota</taxon>
        <taxon>Gammaproteobacteria</taxon>
        <taxon>Chromatiales</taxon>
        <taxon>Ectothiorhodospiraceae</taxon>
        <taxon>Inmirania</taxon>
    </lineage>
</organism>
<keyword evidence="5" id="KW-0479">Metal-binding</keyword>
<comment type="catalytic activity">
    <reaction evidence="10">
        <text>gamma-L-glutamyl-L-cysteine + glycine + ATP = glutathione + ADP + phosphate + H(+)</text>
        <dbReference type="Rhea" id="RHEA:13557"/>
        <dbReference type="ChEBI" id="CHEBI:15378"/>
        <dbReference type="ChEBI" id="CHEBI:30616"/>
        <dbReference type="ChEBI" id="CHEBI:43474"/>
        <dbReference type="ChEBI" id="CHEBI:57305"/>
        <dbReference type="ChEBI" id="CHEBI:57925"/>
        <dbReference type="ChEBI" id="CHEBI:58173"/>
        <dbReference type="ChEBI" id="CHEBI:456216"/>
        <dbReference type="EC" id="6.3.2.3"/>
    </reaction>
</comment>
<evidence type="ECO:0000256" key="8">
    <source>
        <dbReference type="ARBA" id="ARBA00022842"/>
    </source>
</evidence>
<dbReference type="InterPro" id="IPR004218">
    <property type="entry name" value="GSHS_ATP-bd"/>
</dbReference>
<dbReference type="FunFam" id="3.30.1490.20:FF:000009">
    <property type="entry name" value="Glutathione synthetase"/>
    <property type="match status" value="1"/>
</dbReference>
<keyword evidence="6 10" id="KW-0547">Nucleotide-binding</keyword>
<dbReference type="Gene3D" id="3.30.470.20">
    <property type="entry name" value="ATP-grasp fold, B domain"/>
    <property type="match status" value="1"/>
</dbReference>
<keyword evidence="3 10" id="KW-0436">Ligase</keyword>
<dbReference type="GO" id="GO:0046872">
    <property type="term" value="F:metal ion binding"/>
    <property type="evidence" value="ECO:0007669"/>
    <property type="project" value="UniProtKB-KW"/>
</dbReference>
<evidence type="ECO:0000256" key="5">
    <source>
        <dbReference type="ARBA" id="ARBA00022723"/>
    </source>
</evidence>
<name>A0A3N1Y6N8_9GAMM</name>
<dbReference type="InterPro" id="IPR013815">
    <property type="entry name" value="ATP_grasp_subdomain_1"/>
</dbReference>
<evidence type="ECO:0000256" key="2">
    <source>
        <dbReference type="ARBA" id="ARBA00001946"/>
    </source>
</evidence>
<dbReference type="GO" id="GO:0005737">
    <property type="term" value="C:cytoplasm"/>
    <property type="evidence" value="ECO:0007669"/>
    <property type="project" value="TreeGrafter"/>
</dbReference>
<dbReference type="EMBL" id="RJVI01000001">
    <property type="protein sequence ID" value="ROR34178.1"/>
    <property type="molecule type" value="Genomic_DNA"/>
</dbReference>
<evidence type="ECO:0000313" key="12">
    <source>
        <dbReference type="EMBL" id="ROR34178.1"/>
    </source>
</evidence>
<dbReference type="OrthoDB" id="9785415at2"/>
<evidence type="ECO:0000256" key="9">
    <source>
        <dbReference type="ARBA" id="ARBA00023211"/>
    </source>
</evidence>
<dbReference type="GO" id="GO:0004363">
    <property type="term" value="F:glutathione synthase activity"/>
    <property type="evidence" value="ECO:0007669"/>
    <property type="project" value="UniProtKB-UniRule"/>
</dbReference>
<comment type="cofactor">
    <cofactor evidence="1">
        <name>Mn(2+)</name>
        <dbReference type="ChEBI" id="CHEBI:29035"/>
    </cofactor>
</comment>
<dbReference type="UniPathway" id="UPA00142">
    <property type="reaction ID" value="UER00210"/>
</dbReference>
<dbReference type="PANTHER" id="PTHR21621:SF4">
    <property type="entry name" value="GLUTATHIONE SYNTHETASE"/>
    <property type="match status" value="1"/>
</dbReference>
<comment type="cofactor">
    <cofactor evidence="2">
        <name>Mg(2+)</name>
        <dbReference type="ChEBI" id="CHEBI:18420"/>
    </cofactor>
</comment>
<accession>A0A3N1Y6N8</accession>
<sequence length="320" mass="34865">MRLGVVMDPIGSIHFRKDSTLAMLLAARRRGHELLYMELGDLYLEGAEARARMRPLEVFDDPAGWYRLGEAEDRALASLDAVLMRKDPPVDPDYLYATHVLEHAERAGACVVNRPAALREANEKLAALWFPELCPPTRVARDPALLRAFLERHGDAVVKPLDAMGGESVFRVRLGDPNVSVILETITGRGRRFAMIQRYLPAIAEGDKRILLIDGEPVPYALARVPAPGELRGNLAAGGTGVGVELGAAERAICARVGPELARRGLLFVGLDVIGDRLTEVNVTSPTCIRELERIYGLDIAGTLIARIEDRVAGRRAAGA</sequence>
<evidence type="ECO:0000256" key="6">
    <source>
        <dbReference type="ARBA" id="ARBA00022741"/>
    </source>
</evidence>
<comment type="similarity">
    <text evidence="10">Belongs to the prokaryotic GSH synthase family.</text>
</comment>
<protein>
    <recommendedName>
        <fullName evidence="10">Glutathione synthetase</fullName>
        <ecNumber evidence="10">6.3.2.3</ecNumber>
    </recommendedName>
    <alternativeName>
        <fullName evidence="10">GSH synthetase</fullName>
        <shortName evidence="10">GSH-S</shortName>
        <shortName evidence="10">GSHase</shortName>
    </alternativeName>
    <alternativeName>
        <fullName evidence="10">Glutathione synthase</fullName>
    </alternativeName>
</protein>
<keyword evidence="9" id="KW-0464">Manganese</keyword>
<dbReference type="InterPro" id="IPR016185">
    <property type="entry name" value="PreATP-grasp_dom_sf"/>
</dbReference>
<dbReference type="HAMAP" id="MF_00162">
    <property type="entry name" value="GSH_S"/>
    <property type="match status" value="1"/>
</dbReference>
<evidence type="ECO:0000256" key="10">
    <source>
        <dbReference type="HAMAP-Rule" id="MF_00162"/>
    </source>
</evidence>
<evidence type="ECO:0000313" key="13">
    <source>
        <dbReference type="Proteomes" id="UP000276634"/>
    </source>
</evidence>
<dbReference type="InterPro" id="IPR004215">
    <property type="entry name" value="GSHS_N"/>
</dbReference>
<keyword evidence="13" id="KW-1185">Reference proteome</keyword>
<dbReference type="Gene3D" id="3.40.50.20">
    <property type="match status" value="1"/>
</dbReference>
<dbReference type="AlphaFoldDB" id="A0A3N1Y6N8"/>
<dbReference type="InterPro" id="IPR006284">
    <property type="entry name" value="Glut_synth_pro"/>
</dbReference>
<evidence type="ECO:0000256" key="1">
    <source>
        <dbReference type="ARBA" id="ARBA00001936"/>
    </source>
</evidence>
<dbReference type="NCBIfam" id="TIGR01380">
    <property type="entry name" value="glut_syn"/>
    <property type="match status" value="1"/>
</dbReference>
<feature type="domain" description="ATP-grasp" evidence="11">
    <location>
        <begin position="122"/>
        <end position="309"/>
    </location>
</feature>
<keyword evidence="7 10" id="KW-0067">ATP-binding</keyword>
<dbReference type="GO" id="GO:0005524">
    <property type="term" value="F:ATP binding"/>
    <property type="evidence" value="ECO:0007669"/>
    <property type="project" value="UniProtKB-UniRule"/>
</dbReference>
<dbReference type="Pfam" id="PF02951">
    <property type="entry name" value="GSH-S_N"/>
    <property type="match status" value="1"/>
</dbReference>
<dbReference type="PANTHER" id="PTHR21621">
    <property type="entry name" value="RIBOSOMAL PROTEIN S6 MODIFICATION PROTEIN"/>
    <property type="match status" value="1"/>
</dbReference>
<evidence type="ECO:0000256" key="4">
    <source>
        <dbReference type="ARBA" id="ARBA00022684"/>
    </source>
</evidence>
<evidence type="ECO:0000259" key="11">
    <source>
        <dbReference type="PROSITE" id="PS50975"/>
    </source>
</evidence>
<dbReference type="PROSITE" id="PS50975">
    <property type="entry name" value="ATP_GRASP"/>
    <property type="match status" value="1"/>
</dbReference>
<keyword evidence="4 10" id="KW-0317">Glutathione biosynthesis</keyword>
<dbReference type="SUPFAM" id="SSF56059">
    <property type="entry name" value="Glutathione synthetase ATP-binding domain-like"/>
    <property type="match status" value="1"/>
</dbReference>
<dbReference type="Proteomes" id="UP000276634">
    <property type="component" value="Unassembled WGS sequence"/>
</dbReference>
<dbReference type="Gene3D" id="3.30.1490.20">
    <property type="entry name" value="ATP-grasp fold, A domain"/>
    <property type="match status" value="1"/>
</dbReference>
<dbReference type="RefSeq" id="WP_123399139.1">
    <property type="nucleotide sequence ID" value="NZ_RJVI01000001.1"/>
</dbReference>
<reference evidence="12 13" key="1">
    <citation type="submission" date="2018-11" db="EMBL/GenBank/DDBJ databases">
        <title>Genomic Encyclopedia of Type Strains, Phase IV (KMG-IV): sequencing the most valuable type-strain genomes for metagenomic binning, comparative biology and taxonomic classification.</title>
        <authorList>
            <person name="Goeker M."/>
        </authorList>
    </citation>
    <scope>NUCLEOTIDE SEQUENCE [LARGE SCALE GENOMIC DNA]</scope>
    <source>
        <strain evidence="12 13">DSM 100275</strain>
    </source>
</reference>
<comment type="caution">
    <text evidence="12">The sequence shown here is derived from an EMBL/GenBank/DDBJ whole genome shotgun (WGS) entry which is preliminary data.</text>
</comment>
<gene>
    <name evidence="10" type="primary">gshB</name>
    <name evidence="12" type="ORF">EDC57_0073</name>
</gene>
<dbReference type="SUPFAM" id="SSF52440">
    <property type="entry name" value="PreATP-grasp domain"/>
    <property type="match status" value="1"/>
</dbReference>
<proteinExistence type="inferred from homology"/>
<dbReference type="FunFam" id="3.40.50.20:FF:000009">
    <property type="entry name" value="Glutathione synthetase"/>
    <property type="match status" value="1"/>
</dbReference>
<keyword evidence="8" id="KW-0460">Magnesium</keyword>
<evidence type="ECO:0000256" key="7">
    <source>
        <dbReference type="ARBA" id="ARBA00022840"/>
    </source>
</evidence>